<dbReference type="KEGG" id="caml:H6X83_11815"/>
<organism evidence="9 10">
    <name type="scientific">Caproicibacterium amylolyticum</name>
    <dbReference type="NCBI Taxonomy" id="2766537"/>
    <lineage>
        <taxon>Bacteria</taxon>
        <taxon>Bacillati</taxon>
        <taxon>Bacillota</taxon>
        <taxon>Clostridia</taxon>
        <taxon>Eubacteriales</taxon>
        <taxon>Oscillospiraceae</taxon>
        <taxon>Caproicibacterium</taxon>
    </lineage>
</organism>
<dbReference type="Proteomes" id="UP000516046">
    <property type="component" value="Chromosome"/>
</dbReference>
<dbReference type="InterPro" id="IPR051311">
    <property type="entry name" value="DedA_domain"/>
</dbReference>
<feature type="transmembrane region" description="Helical" evidence="7">
    <location>
        <begin position="50"/>
        <end position="72"/>
    </location>
</feature>
<keyword evidence="6 7" id="KW-0472">Membrane</keyword>
<dbReference type="RefSeq" id="WP_212506672.1">
    <property type="nucleotide sequence ID" value="NZ_CP060696.1"/>
</dbReference>
<feature type="transmembrane region" description="Helical" evidence="7">
    <location>
        <begin position="140"/>
        <end position="163"/>
    </location>
</feature>
<sequence>MQEWVIHIMNQYGYVGIALLIAIENLFPPIPSELILTFGGFMTTYTSMNIWIVTLSATIGSVAGAIVLYGVGRLLPAEKMDRFIGKWGHVLGLKKGDVERADNWFNRRGASTVFFCRFIPLVRSLISIPAGMARMRRGRFLLYTILGSAIWNVVLVLLGAFAGAGWERVSQSMNLYTYIALAVMAVGGVGFVVWISKKRKNQK</sequence>
<accession>A0A7G9WFZ4</accession>
<reference evidence="9 10" key="1">
    <citation type="submission" date="2020-08" db="EMBL/GenBank/DDBJ databases">
        <authorList>
            <person name="Ren C."/>
            <person name="Gu Y."/>
            <person name="Xu Y."/>
        </authorList>
    </citation>
    <scope>NUCLEOTIDE SEQUENCE [LARGE SCALE GENOMIC DNA]</scope>
    <source>
        <strain evidence="9 10">LBM18003</strain>
    </source>
</reference>
<comment type="subcellular location">
    <subcellularLocation>
        <location evidence="1">Cell membrane</location>
        <topology evidence="1">Multi-pass membrane protein</topology>
    </subcellularLocation>
</comment>
<proteinExistence type="inferred from homology"/>
<evidence type="ECO:0000313" key="9">
    <source>
        <dbReference type="EMBL" id="QNO17606.1"/>
    </source>
</evidence>
<evidence type="ECO:0000256" key="7">
    <source>
        <dbReference type="SAM" id="Phobius"/>
    </source>
</evidence>
<evidence type="ECO:0000256" key="4">
    <source>
        <dbReference type="ARBA" id="ARBA00022692"/>
    </source>
</evidence>
<evidence type="ECO:0000256" key="2">
    <source>
        <dbReference type="ARBA" id="ARBA00010792"/>
    </source>
</evidence>
<dbReference type="EMBL" id="CP060696">
    <property type="protein sequence ID" value="QNO17606.1"/>
    <property type="molecule type" value="Genomic_DNA"/>
</dbReference>
<feature type="transmembrane region" description="Helical" evidence="7">
    <location>
        <begin position="12"/>
        <end position="30"/>
    </location>
</feature>
<dbReference type="PANTHER" id="PTHR42709:SF6">
    <property type="entry name" value="UNDECAPRENYL PHOSPHATE TRANSPORTER A"/>
    <property type="match status" value="1"/>
</dbReference>
<dbReference type="Pfam" id="PF09335">
    <property type="entry name" value="VTT_dom"/>
    <property type="match status" value="1"/>
</dbReference>
<evidence type="ECO:0000256" key="3">
    <source>
        <dbReference type="ARBA" id="ARBA00022475"/>
    </source>
</evidence>
<keyword evidence="10" id="KW-1185">Reference proteome</keyword>
<evidence type="ECO:0000256" key="5">
    <source>
        <dbReference type="ARBA" id="ARBA00022989"/>
    </source>
</evidence>
<dbReference type="AlphaFoldDB" id="A0A7G9WFZ4"/>
<feature type="transmembrane region" description="Helical" evidence="7">
    <location>
        <begin position="175"/>
        <end position="195"/>
    </location>
</feature>
<evidence type="ECO:0000259" key="8">
    <source>
        <dbReference type="Pfam" id="PF09335"/>
    </source>
</evidence>
<name>A0A7G9WFZ4_9FIRM</name>
<keyword evidence="3" id="KW-1003">Cell membrane</keyword>
<feature type="domain" description="VTT" evidence="8">
    <location>
        <begin position="30"/>
        <end position="160"/>
    </location>
</feature>
<comment type="similarity">
    <text evidence="2">Belongs to the DedA family.</text>
</comment>
<evidence type="ECO:0000313" key="10">
    <source>
        <dbReference type="Proteomes" id="UP000516046"/>
    </source>
</evidence>
<protein>
    <submittedName>
        <fullName evidence="9">DedA family protein</fullName>
    </submittedName>
</protein>
<evidence type="ECO:0000256" key="6">
    <source>
        <dbReference type="ARBA" id="ARBA00023136"/>
    </source>
</evidence>
<dbReference type="GO" id="GO:0005886">
    <property type="term" value="C:plasma membrane"/>
    <property type="evidence" value="ECO:0007669"/>
    <property type="project" value="UniProtKB-SubCell"/>
</dbReference>
<keyword evidence="4 7" id="KW-0812">Transmembrane</keyword>
<evidence type="ECO:0000256" key="1">
    <source>
        <dbReference type="ARBA" id="ARBA00004651"/>
    </source>
</evidence>
<dbReference type="InterPro" id="IPR032816">
    <property type="entry name" value="VTT_dom"/>
</dbReference>
<keyword evidence="5 7" id="KW-1133">Transmembrane helix</keyword>
<dbReference type="PANTHER" id="PTHR42709">
    <property type="entry name" value="ALKALINE PHOSPHATASE LIKE PROTEIN"/>
    <property type="match status" value="1"/>
</dbReference>
<gene>
    <name evidence="9" type="ORF">H6X83_11815</name>
</gene>